<accession>A0A841NH89</accession>
<dbReference type="RefSeq" id="WP_184158428.1">
    <property type="nucleotide sequence ID" value="NZ_JACHLC010000001.1"/>
</dbReference>
<sequence>MKKNKSQLLIFAVISFSSMLISEINYLKKIIIFEEFSIADIFFLNYWIFFFLAGYLLFKRLDCVKNLQLDRFESTDDIRVSSKSYSGAVNSMEGLSLIRFYFDDEKIYLVYRNYFPIKIYYGPIIISQNKNGTDFNIEKFELIKNDAMLVIRNNVENHRFRMININKTDIIKLKNYFTV</sequence>
<dbReference type="EMBL" id="JACHLC010000001">
    <property type="protein sequence ID" value="MBB6370679.1"/>
    <property type="molecule type" value="Genomic_DNA"/>
</dbReference>
<proteinExistence type="predicted"/>
<keyword evidence="1" id="KW-0472">Membrane</keyword>
<keyword evidence="1" id="KW-0812">Transmembrane</keyword>
<protein>
    <submittedName>
        <fullName evidence="2">Uncharacterized protein</fullName>
    </submittedName>
</protein>
<keyword evidence="3" id="KW-1185">Reference proteome</keyword>
<evidence type="ECO:0000313" key="3">
    <source>
        <dbReference type="Proteomes" id="UP000589738"/>
    </source>
</evidence>
<dbReference type="AlphaFoldDB" id="A0A841NH89"/>
<gene>
    <name evidence="2" type="ORF">HNP36_001732</name>
</gene>
<organism evidence="2 3">
    <name type="scientific">Chryseobacterium shigense</name>
    <dbReference type="NCBI Taxonomy" id="297244"/>
    <lineage>
        <taxon>Bacteria</taxon>
        <taxon>Pseudomonadati</taxon>
        <taxon>Bacteroidota</taxon>
        <taxon>Flavobacteriia</taxon>
        <taxon>Flavobacteriales</taxon>
        <taxon>Weeksellaceae</taxon>
        <taxon>Chryseobacterium group</taxon>
        <taxon>Chryseobacterium</taxon>
    </lineage>
</organism>
<evidence type="ECO:0000256" key="1">
    <source>
        <dbReference type="SAM" id="Phobius"/>
    </source>
</evidence>
<feature type="transmembrane region" description="Helical" evidence="1">
    <location>
        <begin position="38"/>
        <end position="58"/>
    </location>
</feature>
<evidence type="ECO:0000313" key="2">
    <source>
        <dbReference type="EMBL" id="MBB6370679.1"/>
    </source>
</evidence>
<keyword evidence="1" id="KW-1133">Transmembrane helix</keyword>
<reference evidence="2 3" key="1">
    <citation type="submission" date="2020-08" db="EMBL/GenBank/DDBJ databases">
        <title>Functional genomics of gut bacteria from endangered species of beetles.</title>
        <authorList>
            <person name="Carlos-Shanley C."/>
        </authorList>
    </citation>
    <scope>NUCLEOTIDE SEQUENCE [LARGE SCALE GENOMIC DNA]</scope>
    <source>
        <strain evidence="2 3">S00136</strain>
    </source>
</reference>
<name>A0A841NH89_9FLAO</name>
<dbReference type="Proteomes" id="UP000589738">
    <property type="component" value="Unassembled WGS sequence"/>
</dbReference>
<comment type="caution">
    <text evidence="2">The sequence shown here is derived from an EMBL/GenBank/DDBJ whole genome shotgun (WGS) entry which is preliminary data.</text>
</comment>